<evidence type="ECO:0000256" key="3">
    <source>
        <dbReference type="ARBA" id="ARBA00022692"/>
    </source>
</evidence>
<dbReference type="Proteomes" id="UP001149140">
    <property type="component" value="Unassembled WGS sequence"/>
</dbReference>
<evidence type="ECO:0000256" key="8">
    <source>
        <dbReference type="ARBA" id="ARBA00023098"/>
    </source>
</evidence>
<evidence type="ECO:0000256" key="10">
    <source>
        <dbReference type="SAM" id="MobiDB-lite"/>
    </source>
</evidence>
<sequence>MTPLERRVNMAAVFLPFAVTLAAIPIFWGSWLGWSDVVVFLFMYLVSGLGVTVGFHRMLTHRAFQTHKATRYLFAYMGMLSVQGPVIDWVADHRKHHAHTDTEGDPHSPHVGEDGGAMGTLKGLWHAHTAWLWRTHGQARAHKYAKDLVEDRGMRVLNRKFPLIVGASLAIPAVLGGLLTMSWHGALTGLIWGGFVRIFLQHHVTWSVNSVCHFFGKRRFEVDDHSTNVFWLAIPSFGESWHHNHHAFPRSAAHGLKWYEIDPSQMVIGAMKRVGLAWDVVTITPERQAQKLVGAKKAAPAAKPEEEKVAEPVA</sequence>
<feature type="region of interest" description="Disordered" evidence="10">
    <location>
        <begin position="295"/>
        <end position="314"/>
    </location>
</feature>
<dbReference type="GO" id="GO:0016717">
    <property type="term" value="F:oxidoreductase activity, acting on paired donors, with oxidation of a pair of donors resulting in the reduction of molecular oxygen to two molecules of water"/>
    <property type="evidence" value="ECO:0007669"/>
    <property type="project" value="InterPro"/>
</dbReference>
<evidence type="ECO:0000313" key="14">
    <source>
        <dbReference type="Proteomes" id="UP001149140"/>
    </source>
</evidence>
<dbReference type="AlphaFoldDB" id="A0A9X3S5G5"/>
<evidence type="ECO:0000256" key="11">
    <source>
        <dbReference type="SAM" id="Phobius"/>
    </source>
</evidence>
<dbReference type="RefSeq" id="WP_270044863.1">
    <property type="nucleotide sequence ID" value="NZ_JAPDOD010000049.1"/>
</dbReference>
<keyword evidence="6 13" id="KW-0560">Oxidoreductase</keyword>
<keyword evidence="3 11" id="KW-0812">Transmembrane</keyword>
<name>A0A9X3S5G5_9ACTN</name>
<feature type="transmembrane region" description="Helical" evidence="11">
    <location>
        <begin position="161"/>
        <end position="183"/>
    </location>
</feature>
<dbReference type="EMBL" id="JAPDOD010000049">
    <property type="protein sequence ID" value="MDA0165602.1"/>
    <property type="molecule type" value="Genomic_DNA"/>
</dbReference>
<comment type="subcellular location">
    <subcellularLocation>
        <location evidence="1">Membrane</location>
        <topology evidence="1">Multi-pass membrane protein</topology>
    </subcellularLocation>
</comment>
<comment type="similarity">
    <text evidence="2">Belongs to the fatty acid desaturase type 2 family.</text>
</comment>
<dbReference type="PANTHER" id="PTHR11351:SF3">
    <property type="entry name" value="BLL4393 PROTEIN"/>
    <property type="match status" value="1"/>
</dbReference>
<protein>
    <submittedName>
        <fullName evidence="13">Fatty acid desaturase</fullName>
        <ecNumber evidence="13">1.14.19.-</ecNumber>
    </submittedName>
</protein>
<keyword evidence="7" id="KW-0408">Iron</keyword>
<keyword evidence="9 11" id="KW-0472">Membrane</keyword>
<evidence type="ECO:0000256" key="6">
    <source>
        <dbReference type="ARBA" id="ARBA00023002"/>
    </source>
</evidence>
<keyword evidence="5 11" id="KW-1133">Transmembrane helix</keyword>
<feature type="transmembrane region" description="Helical" evidence="11">
    <location>
        <begin position="12"/>
        <end position="31"/>
    </location>
</feature>
<dbReference type="PANTHER" id="PTHR11351">
    <property type="entry name" value="ACYL-COA DESATURASE"/>
    <property type="match status" value="1"/>
</dbReference>
<comment type="caution">
    <text evidence="13">The sequence shown here is derived from an EMBL/GenBank/DDBJ whole genome shotgun (WGS) entry which is preliminary data.</text>
</comment>
<organism evidence="13 14">
    <name type="scientific">Solirubrobacter ginsenosidimutans</name>
    <dbReference type="NCBI Taxonomy" id="490573"/>
    <lineage>
        <taxon>Bacteria</taxon>
        <taxon>Bacillati</taxon>
        <taxon>Actinomycetota</taxon>
        <taxon>Thermoleophilia</taxon>
        <taxon>Solirubrobacterales</taxon>
        <taxon>Solirubrobacteraceae</taxon>
        <taxon>Solirubrobacter</taxon>
    </lineage>
</organism>
<gene>
    <name evidence="13" type="ORF">OM076_35365</name>
</gene>
<evidence type="ECO:0000256" key="9">
    <source>
        <dbReference type="ARBA" id="ARBA00023136"/>
    </source>
</evidence>
<dbReference type="EC" id="1.14.19.-" evidence="13"/>
<evidence type="ECO:0000256" key="2">
    <source>
        <dbReference type="ARBA" id="ARBA00008749"/>
    </source>
</evidence>
<dbReference type="GO" id="GO:0006631">
    <property type="term" value="P:fatty acid metabolic process"/>
    <property type="evidence" value="ECO:0007669"/>
    <property type="project" value="UniProtKB-KW"/>
</dbReference>
<evidence type="ECO:0000256" key="1">
    <source>
        <dbReference type="ARBA" id="ARBA00004141"/>
    </source>
</evidence>
<keyword evidence="8" id="KW-0443">Lipid metabolism</keyword>
<dbReference type="Pfam" id="PF00487">
    <property type="entry name" value="FA_desaturase"/>
    <property type="match status" value="1"/>
</dbReference>
<dbReference type="CDD" id="cd03505">
    <property type="entry name" value="Delta9-FADS-like"/>
    <property type="match status" value="1"/>
</dbReference>
<feature type="domain" description="Fatty acid desaturase" evidence="12">
    <location>
        <begin position="34"/>
        <end position="261"/>
    </location>
</feature>
<evidence type="ECO:0000313" key="13">
    <source>
        <dbReference type="EMBL" id="MDA0165602.1"/>
    </source>
</evidence>
<dbReference type="GO" id="GO:0016020">
    <property type="term" value="C:membrane"/>
    <property type="evidence" value="ECO:0007669"/>
    <property type="project" value="UniProtKB-SubCell"/>
</dbReference>
<evidence type="ECO:0000256" key="5">
    <source>
        <dbReference type="ARBA" id="ARBA00022989"/>
    </source>
</evidence>
<keyword evidence="14" id="KW-1185">Reference proteome</keyword>
<evidence type="ECO:0000256" key="4">
    <source>
        <dbReference type="ARBA" id="ARBA00022832"/>
    </source>
</evidence>
<evidence type="ECO:0000259" key="12">
    <source>
        <dbReference type="Pfam" id="PF00487"/>
    </source>
</evidence>
<proteinExistence type="inferred from homology"/>
<feature type="compositionally biased region" description="Basic and acidic residues" evidence="10">
    <location>
        <begin position="303"/>
        <end position="314"/>
    </location>
</feature>
<accession>A0A9X3S5G5</accession>
<reference evidence="13" key="1">
    <citation type="submission" date="2022-10" db="EMBL/GenBank/DDBJ databases">
        <title>The WGS of Solirubrobacter ginsenosidimutans DSM 21036.</title>
        <authorList>
            <person name="Jiang Z."/>
        </authorList>
    </citation>
    <scope>NUCLEOTIDE SEQUENCE</scope>
    <source>
        <strain evidence="13">DSM 21036</strain>
    </source>
</reference>
<feature type="transmembrane region" description="Helical" evidence="11">
    <location>
        <begin position="37"/>
        <end position="55"/>
    </location>
</feature>
<dbReference type="InterPro" id="IPR005804">
    <property type="entry name" value="FA_desaturase_dom"/>
</dbReference>
<dbReference type="InterPro" id="IPR015876">
    <property type="entry name" value="Acyl-CoA_DS"/>
</dbReference>
<evidence type="ECO:0000256" key="7">
    <source>
        <dbReference type="ARBA" id="ARBA00023004"/>
    </source>
</evidence>
<dbReference type="PRINTS" id="PR00075">
    <property type="entry name" value="FACDDSATRASE"/>
</dbReference>
<keyword evidence="4" id="KW-0276">Fatty acid metabolism</keyword>